<keyword evidence="3" id="KW-0963">Cytoplasm</keyword>
<gene>
    <name evidence="7" type="ORF">NG99_18255</name>
</gene>
<organism evidence="7 8">
    <name type="scientific">Erwinia typographi</name>
    <dbReference type="NCBI Taxonomy" id="371042"/>
    <lineage>
        <taxon>Bacteria</taxon>
        <taxon>Pseudomonadati</taxon>
        <taxon>Pseudomonadota</taxon>
        <taxon>Gammaproteobacteria</taxon>
        <taxon>Enterobacterales</taxon>
        <taxon>Erwiniaceae</taxon>
        <taxon>Erwinia</taxon>
    </lineage>
</organism>
<evidence type="ECO:0000313" key="7">
    <source>
        <dbReference type="EMBL" id="KGT90336.1"/>
    </source>
</evidence>
<dbReference type="GO" id="GO:0030254">
    <property type="term" value="P:protein secretion by the type III secretion system"/>
    <property type="evidence" value="ECO:0007669"/>
    <property type="project" value="InterPro"/>
</dbReference>
<evidence type="ECO:0000256" key="6">
    <source>
        <dbReference type="SAM" id="Coils"/>
    </source>
</evidence>
<accession>A0A0A3YY66</accession>
<dbReference type="Proteomes" id="UP000030351">
    <property type="component" value="Unassembled WGS sequence"/>
</dbReference>
<protein>
    <recommendedName>
        <fullName evidence="9">Type III secretion system protein</fullName>
    </recommendedName>
</protein>
<dbReference type="AlphaFoldDB" id="A0A0A3YY66"/>
<evidence type="ECO:0000256" key="2">
    <source>
        <dbReference type="ARBA" id="ARBA00022448"/>
    </source>
</evidence>
<comment type="subcellular location">
    <subcellularLocation>
        <location evidence="1">Cytoplasm</location>
    </subcellularLocation>
</comment>
<dbReference type="RefSeq" id="WP_034896028.1">
    <property type="nucleotide sequence ID" value="NZ_JRUQ01000051.1"/>
</dbReference>
<dbReference type="STRING" id="371042.NG99_18255"/>
<dbReference type="InterPro" id="IPR009335">
    <property type="entry name" value="T3SS_HrpE/ATPase_suE"/>
</dbReference>
<dbReference type="eggNOG" id="COG1317">
    <property type="taxonomic scope" value="Bacteria"/>
</dbReference>
<comment type="similarity">
    <text evidence="5">Belongs to the SctL stator family.</text>
</comment>
<evidence type="ECO:0000256" key="5">
    <source>
        <dbReference type="ARBA" id="ARBA00024335"/>
    </source>
</evidence>
<dbReference type="EMBL" id="JRUQ01000051">
    <property type="protein sequence ID" value="KGT90336.1"/>
    <property type="molecule type" value="Genomic_DNA"/>
</dbReference>
<evidence type="ECO:0000256" key="3">
    <source>
        <dbReference type="ARBA" id="ARBA00022490"/>
    </source>
</evidence>
<sequence length="210" mass="23199">MWIAKKITLLNDPQLPTGTVLTRETLAEHQQALDILQLAGRQAQARLDDAERQAETLLADAEARFATEIAEQKAKQQQDFLTASGQLFSDWQAQQQQWQAGLLPHAEALLAQAMNQLLAELPPPDRLRAMLQQLLKAQGRQANATLLCPPQQQADAEAWLAQHPHLGWELSCDAALPDESLVLTTEKGELHLSWTQLCQALLPPSSPSLS</sequence>
<keyword evidence="2" id="KW-0813">Transport</keyword>
<dbReference type="GO" id="GO:0005737">
    <property type="term" value="C:cytoplasm"/>
    <property type="evidence" value="ECO:0007669"/>
    <property type="project" value="UniProtKB-SubCell"/>
</dbReference>
<evidence type="ECO:0000313" key="8">
    <source>
        <dbReference type="Proteomes" id="UP000030351"/>
    </source>
</evidence>
<comment type="caution">
    <text evidence="7">The sequence shown here is derived from an EMBL/GenBank/DDBJ whole genome shotgun (WGS) entry which is preliminary data.</text>
</comment>
<evidence type="ECO:0000256" key="4">
    <source>
        <dbReference type="ARBA" id="ARBA00022927"/>
    </source>
</evidence>
<dbReference type="InterPro" id="IPR012842">
    <property type="entry name" value="T3SS_SctL/SctL2"/>
</dbReference>
<dbReference type="Pfam" id="PF06188">
    <property type="entry name" value="HrpE"/>
    <property type="match status" value="1"/>
</dbReference>
<reference evidence="7 8" key="1">
    <citation type="submission" date="2014-10" db="EMBL/GenBank/DDBJ databases">
        <title>Genome sequence of Erwinia typographi M043b.</title>
        <authorList>
            <person name="Chan K.-G."/>
            <person name="Tan W.-S."/>
        </authorList>
    </citation>
    <scope>NUCLEOTIDE SEQUENCE [LARGE SCALE GENOMIC DNA]</scope>
    <source>
        <strain evidence="7 8">M043b</strain>
    </source>
</reference>
<keyword evidence="6" id="KW-0175">Coiled coil</keyword>
<name>A0A0A3YY66_9GAMM</name>
<keyword evidence="4" id="KW-0653">Protein transport</keyword>
<dbReference type="NCBIfam" id="TIGR02499">
    <property type="entry name" value="HrpE_YscL_not"/>
    <property type="match status" value="1"/>
</dbReference>
<evidence type="ECO:0000256" key="1">
    <source>
        <dbReference type="ARBA" id="ARBA00004496"/>
    </source>
</evidence>
<proteinExistence type="inferred from homology"/>
<keyword evidence="8" id="KW-1185">Reference proteome</keyword>
<feature type="coiled-coil region" evidence="6">
    <location>
        <begin position="33"/>
        <end position="60"/>
    </location>
</feature>
<evidence type="ECO:0008006" key="9">
    <source>
        <dbReference type="Google" id="ProtNLM"/>
    </source>
</evidence>